<dbReference type="Pfam" id="PF01565">
    <property type="entry name" value="FAD_binding_4"/>
    <property type="match status" value="1"/>
</dbReference>
<evidence type="ECO:0000256" key="8">
    <source>
        <dbReference type="ARBA" id="ARBA00023128"/>
    </source>
</evidence>
<keyword evidence="6" id="KW-0809">Transit peptide</keyword>
<evidence type="ECO:0000256" key="7">
    <source>
        <dbReference type="ARBA" id="ARBA00023002"/>
    </source>
</evidence>
<keyword evidence="12" id="KW-1185">Reference proteome</keyword>
<evidence type="ECO:0000256" key="4">
    <source>
        <dbReference type="ARBA" id="ARBA00022630"/>
    </source>
</evidence>
<dbReference type="PROSITE" id="PS51387">
    <property type="entry name" value="FAD_PCMH"/>
    <property type="match status" value="1"/>
</dbReference>
<dbReference type="Gene3D" id="1.10.45.10">
    <property type="entry name" value="Vanillyl-alcohol Oxidase, Chain A, domain 4"/>
    <property type="match status" value="1"/>
</dbReference>
<dbReference type="PANTHER" id="PTHR11748:SF111">
    <property type="entry name" value="D-LACTATE DEHYDROGENASE, MITOCHONDRIAL-RELATED"/>
    <property type="match status" value="1"/>
</dbReference>
<keyword evidence="8" id="KW-0496">Mitochondrion</keyword>
<dbReference type="GeneID" id="100368037"/>
<dbReference type="InterPro" id="IPR016166">
    <property type="entry name" value="FAD-bd_PCMH"/>
</dbReference>
<feature type="domain" description="FAD-binding PCMH-type" evidence="11">
    <location>
        <begin position="374"/>
        <end position="554"/>
    </location>
</feature>
<comment type="cofactor">
    <cofactor evidence="1">
        <name>FAD</name>
        <dbReference type="ChEBI" id="CHEBI:57692"/>
    </cofactor>
</comment>
<evidence type="ECO:0000256" key="2">
    <source>
        <dbReference type="ARBA" id="ARBA00004173"/>
    </source>
</evidence>
<dbReference type="Pfam" id="PF02913">
    <property type="entry name" value="FAD-oxidase_C"/>
    <property type="match status" value="1"/>
</dbReference>
<dbReference type="InterPro" id="IPR016171">
    <property type="entry name" value="Vanillyl_alc_oxidase_C-sub2"/>
</dbReference>
<keyword evidence="5" id="KW-0274">FAD</keyword>
<dbReference type="Proteomes" id="UP000694865">
    <property type="component" value="Unplaced"/>
</dbReference>
<evidence type="ECO:0000256" key="9">
    <source>
        <dbReference type="ARBA" id="ARBA00038897"/>
    </source>
</evidence>
<dbReference type="InterPro" id="IPR036318">
    <property type="entry name" value="FAD-bd_PCMH-like_sf"/>
</dbReference>
<dbReference type="SUPFAM" id="SSF56176">
    <property type="entry name" value="FAD-binding/transporter-associated domain-like"/>
    <property type="match status" value="1"/>
</dbReference>
<keyword evidence="4" id="KW-0285">Flavoprotein</keyword>
<dbReference type="EC" id="1.1.2.4" evidence="9"/>
<evidence type="ECO:0000256" key="5">
    <source>
        <dbReference type="ARBA" id="ARBA00022827"/>
    </source>
</evidence>
<evidence type="ECO:0000256" key="3">
    <source>
        <dbReference type="ARBA" id="ARBA00008000"/>
    </source>
</evidence>
<keyword evidence="7" id="KW-0560">Oxidoreductase</keyword>
<sequence>MDYTRASGYYHHIAGRKGPPVPKKNVGQDNQGFHIPQPNVLAHQTETPESRYNNQDDVTEAFTMGRMIPPMTTAEFRLPQIGHDAVSSQPRPGKGTLPPEFDENMIDLTSKALMEKVLKEHKSHDMLEECLIENGRKMYDIAYQRYGSHHENVCYDAMLDNLVMTGEQALLDGQFIPYTSVEFLDESGEADTDCPTMRKGKALLTNQRLLLLSAGETADLSLYKLQKAKSTRSYSNKYSVETFCGDNLHLKTLPIEGFLSVDFHSSIGSKIRSCMKHWNTDPLQVTDYNDRYVTIGALVPPWAKRTMVNIHFDPAISYTLISHFLLEMQSHASNDTSNVPSEVIKSFRSLLGSSNVSTSLSVREHHGKDESYHTCILPDVVVWPGSTTEVSEVMKICYENDIPMVPFGTGTGLEGAVNGIEGSVCINVTKMDAIIELNRDDFDVTVQPGVTRKMLNKYLRDQGLWFPIDPGADASICGMCATSASGTNAVRYGTMRENVMNLQVVLADGTIINTAGEGKRTRKTSAGYNLTNLFVGSEGTLGIITMATIRLHGIPEAMVSAVCSFKSVHAAVETVTQVMQCGIPIARIEFMDSLTMEACNKYSELNYNVAPTLFLEFHGTERMIEEQAMDVGELVYDNGGSDFKWAKDIESRNKLWAARHDAWFASLALRPGSKGMPTDVCVPISKLPEIIDATREDIEKSSLIGPICGHVGDGNFHVILLIDPNDEEEFRKAKEVATKIARHAISLGGTCTGEHGIGLGKKALLVEEIGETGIAAMKQIKFALDHKNLMNPGKVL</sequence>
<protein>
    <recommendedName>
        <fullName evidence="9">D-lactate dehydrogenase (cytochrome)</fullName>
        <ecNumber evidence="9">1.1.2.4</ecNumber>
    </recommendedName>
</protein>
<proteinExistence type="inferred from homology"/>
<accession>A0ABM0MIF3</accession>
<dbReference type="Gene3D" id="3.30.465.10">
    <property type="match status" value="1"/>
</dbReference>
<dbReference type="InterPro" id="IPR006094">
    <property type="entry name" value="Oxid_FAD_bind_N"/>
</dbReference>
<dbReference type="InterPro" id="IPR004113">
    <property type="entry name" value="FAD-bd_oxidored_4_C"/>
</dbReference>
<dbReference type="RefSeq" id="XP_006819794.1">
    <property type="nucleotide sequence ID" value="XM_006819731.1"/>
</dbReference>
<reference evidence="13" key="1">
    <citation type="submission" date="2025-08" db="UniProtKB">
        <authorList>
            <consortium name="RefSeq"/>
        </authorList>
    </citation>
    <scope>IDENTIFICATION</scope>
    <source>
        <tissue evidence="13">Testes</tissue>
    </source>
</reference>
<evidence type="ECO:0000259" key="11">
    <source>
        <dbReference type="PROSITE" id="PS51387"/>
    </source>
</evidence>
<comment type="similarity">
    <text evidence="3">Belongs to the FAD-binding oxidoreductase/transferase type 4 family.</text>
</comment>
<dbReference type="Gene3D" id="3.30.70.2740">
    <property type="match status" value="1"/>
</dbReference>
<evidence type="ECO:0000256" key="10">
    <source>
        <dbReference type="SAM" id="MobiDB-lite"/>
    </source>
</evidence>
<gene>
    <name evidence="13" type="primary">LOC100368037</name>
</gene>
<comment type="subcellular location">
    <subcellularLocation>
        <location evidence="2">Mitochondrion</location>
    </subcellularLocation>
</comment>
<dbReference type="InterPro" id="IPR016169">
    <property type="entry name" value="FAD-bd_PCMH_sub2"/>
</dbReference>
<evidence type="ECO:0000256" key="6">
    <source>
        <dbReference type="ARBA" id="ARBA00022946"/>
    </source>
</evidence>
<evidence type="ECO:0000256" key="1">
    <source>
        <dbReference type="ARBA" id="ARBA00001974"/>
    </source>
</evidence>
<dbReference type="PANTHER" id="PTHR11748">
    <property type="entry name" value="D-LACTATE DEHYDROGENASE"/>
    <property type="match status" value="1"/>
</dbReference>
<evidence type="ECO:0000313" key="13">
    <source>
        <dbReference type="RefSeq" id="XP_006819794.1"/>
    </source>
</evidence>
<organism evidence="12 13">
    <name type="scientific">Saccoglossus kowalevskii</name>
    <name type="common">Acorn worm</name>
    <dbReference type="NCBI Taxonomy" id="10224"/>
    <lineage>
        <taxon>Eukaryota</taxon>
        <taxon>Metazoa</taxon>
        <taxon>Hemichordata</taxon>
        <taxon>Enteropneusta</taxon>
        <taxon>Harrimaniidae</taxon>
        <taxon>Saccoglossus</taxon>
    </lineage>
</organism>
<name>A0ABM0MIF3_SACKO</name>
<evidence type="ECO:0000313" key="12">
    <source>
        <dbReference type="Proteomes" id="UP000694865"/>
    </source>
</evidence>
<feature type="region of interest" description="Disordered" evidence="10">
    <location>
        <begin position="1"/>
        <end position="22"/>
    </location>
</feature>
<dbReference type="InterPro" id="IPR016164">
    <property type="entry name" value="FAD-linked_Oxase-like_C"/>
</dbReference>
<dbReference type="SUPFAM" id="SSF55103">
    <property type="entry name" value="FAD-linked oxidases, C-terminal domain"/>
    <property type="match status" value="1"/>
</dbReference>